<proteinExistence type="predicted"/>
<dbReference type="Gene3D" id="3.30.450.40">
    <property type="match status" value="1"/>
</dbReference>
<keyword evidence="2" id="KW-0238">DNA-binding</keyword>
<evidence type="ECO:0000313" key="6">
    <source>
        <dbReference type="EMBL" id="ETD70969.1"/>
    </source>
</evidence>
<keyword evidence="3" id="KW-0804">Transcription</keyword>
<dbReference type="Gene3D" id="1.10.10.10">
    <property type="entry name" value="Winged helix-like DNA-binding domain superfamily/Winged helix DNA-binding domain"/>
    <property type="match status" value="1"/>
</dbReference>
<evidence type="ECO:0000259" key="4">
    <source>
        <dbReference type="PROSITE" id="PS51077"/>
    </source>
</evidence>
<dbReference type="RefSeq" id="WP_023951148.1">
    <property type="nucleotide sequence ID" value="NZ_AYSV01000086.1"/>
</dbReference>
<dbReference type="Pfam" id="PF01614">
    <property type="entry name" value="IclR_C"/>
    <property type="match status" value="1"/>
</dbReference>
<dbReference type="GO" id="GO:0003700">
    <property type="term" value="F:DNA-binding transcription factor activity"/>
    <property type="evidence" value="ECO:0007669"/>
    <property type="project" value="TreeGrafter"/>
</dbReference>
<dbReference type="GO" id="GO:0003677">
    <property type="term" value="F:DNA binding"/>
    <property type="evidence" value="ECO:0007669"/>
    <property type="project" value="UniProtKB-KW"/>
</dbReference>
<dbReference type="OrthoDB" id="9807558at2"/>
<dbReference type="Proteomes" id="UP000018766">
    <property type="component" value="Unassembled WGS sequence"/>
</dbReference>
<evidence type="ECO:0000256" key="2">
    <source>
        <dbReference type="ARBA" id="ARBA00023125"/>
    </source>
</evidence>
<dbReference type="InterPro" id="IPR036388">
    <property type="entry name" value="WH-like_DNA-bd_sf"/>
</dbReference>
<dbReference type="AlphaFoldDB" id="V8G383"/>
<comment type="caution">
    <text evidence="6">The sequence shown here is derived from an EMBL/GenBank/DDBJ whole genome shotgun (WGS) entry which is preliminary data.</text>
</comment>
<dbReference type="PROSITE" id="PS51077">
    <property type="entry name" value="HTH_ICLR"/>
    <property type="match status" value="1"/>
</dbReference>
<dbReference type="SMART" id="SM00346">
    <property type="entry name" value="HTH_ICLR"/>
    <property type="match status" value="1"/>
</dbReference>
<sequence>MSQQKIKSRVRLSTRTAPPANKVSAQVFERAYTILNLLAATPQPLSLKEIAESCQLHTSTAHRILGDLCIGGVLEHLDNGKYQLGLRLLELGAIVKDRLNIRQVAAPMMQWLHEQTQQTINLSVRQGDEIVYIERTESARSGMHVLRPIGGRALLHLTSVGKLYLAAADPRLIESYALRTGLPGKTKNSLAAIEDLQKDLKFVHQYGYARDNEELELGVRCIAAAIYDYSGNLVAGLSISAPVERMQDSWASLLMQAAASISTSLGYGKR</sequence>
<evidence type="ECO:0000256" key="1">
    <source>
        <dbReference type="ARBA" id="ARBA00023015"/>
    </source>
</evidence>
<evidence type="ECO:0000256" key="3">
    <source>
        <dbReference type="ARBA" id="ARBA00023163"/>
    </source>
</evidence>
<dbReference type="FunFam" id="1.10.10.10:FF:000056">
    <property type="entry name" value="IclR family transcriptional regulator"/>
    <property type="match status" value="1"/>
</dbReference>
<dbReference type="PATRIC" id="fig|1414851.3.peg.1446"/>
<organism evidence="6 7">
    <name type="scientific">Pelistega indica</name>
    <dbReference type="NCBI Taxonomy" id="1414851"/>
    <lineage>
        <taxon>Bacteria</taxon>
        <taxon>Pseudomonadati</taxon>
        <taxon>Pseudomonadota</taxon>
        <taxon>Betaproteobacteria</taxon>
        <taxon>Burkholderiales</taxon>
        <taxon>Alcaligenaceae</taxon>
        <taxon>Pelistega</taxon>
    </lineage>
</organism>
<dbReference type="InterPro" id="IPR029016">
    <property type="entry name" value="GAF-like_dom_sf"/>
</dbReference>
<evidence type="ECO:0000259" key="5">
    <source>
        <dbReference type="PROSITE" id="PS51078"/>
    </source>
</evidence>
<feature type="domain" description="HTH iclR-type" evidence="4">
    <location>
        <begin position="25"/>
        <end position="86"/>
    </location>
</feature>
<reference evidence="6 7" key="1">
    <citation type="submission" date="2013-11" db="EMBL/GenBank/DDBJ databases">
        <title>Genomic analysis of Pelistega sp. HM-7.</title>
        <authorList>
            <person name="Kumbhare S.V."/>
            <person name="Shetty S.A."/>
            <person name="Sharma O."/>
            <person name="Dhotre D.P."/>
        </authorList>
    </citation>
    <scope>NUCLEOTIDE SEQUENCE [LARGE SCALE GENOMIC DNA]</scope>
    <source>
        <strain evidence="6 7">HM-7</strain>
    </source>
</reference>
<feature type="domain" description="IclR-ED" evidence="5">
    <location>
        <begin position="87"/>
        <end position="267"/>
    </location>
</feature>
<keyword evidence="7" id="KW-1185">Reference proteome</keyword>
<accession>V8G383</accession>
<dbReference type="SUPFAM" id="SSF55781">
    <property type="entry name" value="GAF domain-like"/>
    <property type="match status" value="1"/>
</dbReference>
<dbReference type="GO" id="GO:0045892">
    <property type="term" value="P:negative regulation of DNA-templated transcription"/>
    <property type="evidence" value="ECO:0007669"/>
    <property type="project" value="TreeGrafter"/>
</dbReference>
<dbReference type="InterPro" id="IPR014757">
    <property type="entry name" value="Tscrpt_reg_IclR_C"/>
</dbReference>
<dbReference type="InterPro" id="IPR005471">
    <property type="entry name" value="Tscrpt_reg_IclR_N"/>
</dbReference>
<dbReference type="PANTHER" id="PTHR30136">
    <property type="entry name" value="HELIX-TURN-HELIX TRANSCRIPTIONAL REGULATOR, ICLR FAMILY"/>
    <property type="match status" value="1"/>
</dbReference>
<dbReference type="InterPro" id="IPR036390">
    <property type="entry name" value="WH_DNA-bd_sf"/>
</dbReference>
<dbReference type="InterPro" id="IPR050707">
    <property type="entry name" value="HTH_MetabolicPath_Reg"/>
</dbReference>
<evidence type="ECO:0000313" key="7">
    <source>
        <dbReference type="Proteomes" id="UP000018766"/>
    </source>
</evidence>
<dbReference type="PROSITE" id="PS51078">
    <property type="entry name" value="ICLR_ED"/>
    <property type="match status" value="1"/>
</dbReference>
<name>V8G383_9BURK</name>
<protein>
    <submittedName>
        <fullName evidence="6">IclR family transcriptional regulator</fullName>
    </submittedName>
</protein>
<dbReference type="SUPFAM" id="SSF46785">
    <property type="entry name" value="Winged helix' DNA-binding domain"/>
    <property type="match status" value="1"/>
</dbReference>
<dbReference type="EMBL" id="AYSV01000086">
    <property type="protein sequence ID" value="ETD70969.1"/>
    <property type="molecule type" value="Genomic_DNA"/>
</dbReference>
<gene>
    <name evidence="6" type="ORF">V757_07035</name>
</gene>
<dbReference type="PANTHER" id="PTHR30136:SF35">
    <property type="entry name" value="HTH-TYPE TRANSCRIPTIONAL REGULATOR RV1719"/>
    <property type="match status" value="1"/>
</dbReference>
<dbReference type="Pfam" id="PF09339">
    <property type="entry name" value="HTH_IclR"/>
    <property type="match status" value="1"/>
</dbReference>
<keyword evidence="1" id="KW-0805">Transcription regulation</keyword>